<evidence type="ECO:0000313" key="1">
    <source>
        <dbReference type="EMBL" id="KAJ6215356.1"/>
    </source>
</evidence>
<comment type="caution">
    <text evidence="1">The sequence shown here is derived from an EMBL/GenBank/DDBJ whole genome shotgun (WGS) entry which is preliminary data.</text>
</comment>
<dbReference type="InterPro" id="IPR005312">
    <property type="entry name" value="DUF1759"/>
</dbReference>
<accession>A0A9Q0LYA1</accession>
<reference evidence="1" key="1">
    <citation type="submission" date="2022-12" db="EMBL/GenBank/DDBJ databases">
        <title>Genome assemblies of Blomia tropicalis.</title>
        <authorList>
            <person name="Cui Y."/>
        </authorList>
    </citation>
    <scope>NUCLEOTIDE SEQUENCE</scope>
    <source>
        <tissue evidence="1">Adult mites</tissue>
    </source>
</reference>
<dbReference type="Pfam" id="PF03564">
    <property type="entry name" value="DUF1759"/>
    <property type="match status" value="1"/>
</dbReference>
<sequence>MNAKDTSVKLRKEIVLIYNLVMATVELDEQDVVQINKVLNDYKEWNRSVLKSNEAIIINEKEEAVYRQMILVLKERLMTTKPPSQGTIKAIREYTKIKSFSGNFSDFNWWIDQFKTGIGSKLDISSSDKCIALKNLLDDKTLSMVKHCTNDVDGYQMAMDRLTEYFGDRNEIIRECFSAIKDVKLDINHILEYQRNVFVVANIAQRFKQTKPDSG</sequence>
<gene>
    <name evidence="1" type="ORF">RDWZM_009856</name>
</gene>
<name>A0A9Q0LYA1_BLOTA</name>
<keyword evidence="2" id="KW-1185">Reference proteome</keyword>
<protein>
    <submittedName>
        <fullName evidence="1">Uncharacterized protein</fullName>
    </submittedName>
</protein>
<evidence type="ECO:0000313" key="2">
    <source>
        <dbReference type="Proteomes" id="UP001142055"/>
    </source>
</evidence>
<dbReference type="AlphaFoldDB" id="A0A9Q0LYA1"/>
<dbReference type="EMBL" id="JAPWDV010000004">
    <property type="protein sequence ID" value="KAJ6215356.1"/>
    <property type="molecule type" value="Genomic_DNA"/>
</dbReference>
<organism evidence="1 2">
    <name type="scientific">Blomia tropicalis</name>
    <name type="common">Mite</name>
    <dbReference type="NCBI Taxonomy" id="40697"/>
    <lineage>
        <taxon>Eukaryota</taxon>
        <taxon>Metazoa</taxon>
        <taxon>Ecdysozoa</taxon>
        <taxon>Arthropoda</taxon>
        <taxon>Chelicerata</taxon>
        <taxon>Arachnida</taxon>
        <taxon>Acari</taxon>
        <taxon>Acariformes</taxon>
        <taxon>Sarcoptiformes</taxon>
        <taxon>Astigmata</taxon>
        <taxon>Glycyphagoidea</taxon>
        <taxon>Echimyopodidae</taxon>
        <taxon>Blomia</taxon>
    </lineage>
</organism>
<proteinExistence type="predicted"/>
<dbReference type="Proteomes" id="UP001142055">
    <property type="component" value="Chromosome 4"/>
</dbReference>